<dbReference type="AlphaFoldDB" id="A7NG36"/>
<protein>
    <submittedName>
        <fullName evidence="3">Phosphoglycerate mutase</fullName>
    </submittedName>
</protein>
<proteinExistence type="predicted"/>
<feature type="active site" description="Tele-phosphohistidine intermediate" evidence="1">
    <location>
        <position position="10"/>
    </location>
</feature>
<reference evidence="3 4" key="1">
    <citation type="submission" date="2007-08" db="EMBL/GenBank/DDBJ databases">
        <title>Complete sequence of Roseiflexus castenholzii DSM 13941.</title>
        <authorList>
            <consortium name="US DOE Joint Genome Institute"/>
            <person name="Copeland A."/>
            <person name="Lucas S."/>
            <person name="Lapidus A."/>
            <person name="Barry K."/>
            <person name="Glavina del Rio T."/>
            <person name="Dalin E."/>
            <person name="Tice H."/>
            <person name="Pitluck S."/>
            <person name="Thompson L.S."/>
            <person name="Brettin T."/>
            <person name="Bruce D."/>
            <person name="Detter J.C."/>
            <person name="Han C."/>
            <person name="Tapia R."/>
            <person name="Schmutz J."/>
            <person name="Larimer F."/>
            <person name="Land M."/>
            <person name="Hauser L."/>
            <person name="Kyrpides N."/>
            <person name="Mikhailova N."/>
            <person name="Bryant D.A."/>
            <person name="Hanada S."/>
            <person name="Tsukatani Y."/>
            <person name="Richardson P."/>
        </authorList>
    </citation>
    <scope>NUCLEOTIDE SEQUENCE [LARGE SCALE GENOMIC DNA]</scope>
    <source>
        <strain evidence="4">DSM 13941 / HLO8</strain>
    </source>
</reference>
<dbReference type="SMART" id="SM00855">
    <property type="entry name" value="PGAM"/>
    <property type="match status" value="1"/>
</dbReference>
<dbReference type="InterPro" id="IPR029033">
    <property type="entry name" value="His_PPase_superfam"/>
</dbReference>
<dbReference type="InterPro" id="IPR013078">
    <property type="entry name" value="His_Pase_superF_clade-1"/>
</dbReference>
<feature type="binding site" evidence="2">
    <location>
        <begin position="9"/>
        <end position="16"/>
    </location>
    <ligand>
        <name>substrate</name>
    </ligand>
</feature>
<dbReference type="EMBL" id="CP000804">
    <property type="protein sequence ID" value="ABU56423.1"/>
    <property type="molecule type" value="Genomic_DNA"/>
</dbReference>
<dbReference type="Proteomes" id="UP000000263">
    <property type="component" value="Chromosome"/>
</dbReference>
<gene>
    <name evidence="3" type="ordered locus">Rcas_0290</name>
</gene>
<sequence>MTTNLYLIRHGEAFSNVEPIMGGMRGDRGLTDRGFAQVHALARRLARGEIVADVLYASTLPRARMTAEPVAEALNLSIHWDDDLQELRPGEADGMHIDEARARFPQMSLFFKEYFTPIAPGGESWAGFQFRASAALERLITRHHGQTIVAVCHGGIVEVSFLFMLGLGPHARGRNAFHVQNTAITHWRQMTSRDGRMEWQLITHNDCWHLHELESERDHA</sequence>
<dbReference type="eggNOG" id="COG0406">
    <property type="taxonomic scope" value="Bacteria"/>
</dbReference>
<accession>A7NG36</accession>
<dbReference type="OrthoDB" id="9782128at2"/>
<dbReference type="CDD" id="cd07067">
    <property type="entry name" value="HP_PGM_like"/>
    <property type="match status" value="1"/>
</dbReference>
<evidence type="ECO:0000256" key="1">
    <source>
        <dbReference type="PIRSR" id="PIRSR613078-1"/>
    </source>
</evidence>
<dbReference type="PANTHER" id="PTHR48100:SF59">
    <property type="entry name" value="ADENOSYLCOBALAMIN_ALPHA-RIBAZOLE PHOSPHATASE"/>
    <property type="match status" value="1"/>
</dbReference>
<dbReference type="KEGG" id="rca:Rcas_0290"/>
<dbReference type="HOGENOM" id="CLU_033323_9_5_0"/>
<dbReference type="PANTHER" id="PTHR48100">
    <property type="entry name" value="BROAD-SPECIFICITY PHOSPHATASE YOR283W-RELATED"/>
    <property type="match status" value="1"/>
</dbReference>
<evidence type="ECO:0000256" key="2">
    <source>
        <dbReference type="PIRSR" id="PIRSR613078-2"/>
    </source>
</evidence>
<dbReference type="GO" id="GO:0016791">
    <property type="term" value="F:phosphatase activity"/>
    <property type="evidence" value="ECO:0007669"/>
    <property type="project" value="TreeGrafter"/>
</dbReference>
<dbReference type="STRING" id="383372.Rcas_0290"/>
<keyword evidence="4" id="KW-1185">Reference proteome</keyword>
<evidence type="ECO:0000313" key="4">
    <source>
        <dbReference type="Proteomes" id="UP000000263"/>
    </source>
</evidence>
<name>A7NG36_ROSCS</name>
<dbReference type="Pfam" id="PF00300">
    <property type="entry name" value="His_Phos_1"/>
    <property type="match status" value="1"/>
</dbReference>
<evidence type="ECO:0000313" key="3">
    <source>
        <dbReference type="EMBL" id="ABU56423.1"/>
    </source>
</evidence>
<dbReference type="InterPro" id="IPR050275">
    <property type="entry name" value="PGM_Phosphatase"/>
</dbReference>
<dbReference type="GO" id="GO:0005737">
    <property type="term" value="C:cytoplasm"/>
    <property type="evidence" value="ECO:0007669"/>
    <property type="project" value="TreeGrafter"/>
</dbReference>
<dbReference type="SUPFAM" id="SSF53254">
    <property type="entry name" value="Phosphoglycerate mutase-like"/>
    <property type="match status" value="1"/>
</dbReference>
<dbReference type="InterPro" id="IPR001345">
    <property type="entry name" value="PG/BPGM_mutase_AS"/>
</dbReference>
<feature type="binding site" evidence="2">
    <location>
        <position position="62"/>
    </location>
    <ligand>
        <name>substrate</name>
    </ligand>
</feature>
<dbReference type="Gene3D" id="3.40.50.1240">
    <property type="entry name" value="Phosphoglycerate mutase-like"/>
    <property type="match status" value="1"/>
</dbReference>
<dbReference type="PROSITE" id="PS00175">
    <property type="entry name" value="PG_MUTASE"/>
    <property type="match status" value="1"/>
</dbReference>
<organism evidence="3 4">
    <name type="scientific">Roseiflexus castenholzii (strain DSM 13941 / HLO8)</name>
    <dbReference type="NCBI Taxonomy" id="383372"/>
    <lineage>
        <taxon>Bacteria</taxon>
        <taxon>Bacillati</taxon>
        <taxon>Chloroflexota</taxon>
        <taxon>Chloroflexia</taxon>
        <taxon>Chloroflexales</taxon>
        <taxon>Roseiflexineae</taxon>
        <taxon>Roseiflexaceae</taxon>
        <taxon>Roseiflexus</taxon>
    </lineage>
</organism>
<feature type="active site" description="Proton donor/acceptor" evidence="1">
    <location>
        <position position="86"/>
    </location>
</feature>